<name>A0A848B206_9BACT</name>
<protein>
    <submittedName>
        <fullName evidence="3">IS66 family transposase</fullName>
    </submittedName>
</protein>
<evidence type="ECO:0000313" key="3">
    <source>
        <dbReference type="EMBL" id="NMD89191.1"/>
    </source>
</evidence>
<feature type="domain" description="Transposase IS66 central" evidence="1">
    <location>
        <begin position="5"/>
        <end position="124"/>
    </location>
</feature>
<dbReference type="EMBL" id="JABAEW010000085">
    <property type="protein sequence ID" value="NMD89191.1"/>
    <property type="molecule type" value="Genomic_DNA"/>
</dbReference>
<dbReference type="PANTHER" id="PTHR33678">
    <property type="entry name" value="BLL1576 PROTEIN"/>
    <property type="match status" value="1"/>
</dbReference>
<dbReference type="Proteomes" id="UP000576225">
    <property type="component" value="Unassembled WGS sequence"/>
</dbReference>
<dbReference type="Pfam" id="PF13817">
    <property type="entry name" value="DDE_Tnp_IS66_C"/>
    <property type="match status" value="1"/>
</dbReference>
<reference evidence="3 4" key="1">
    <citation type="submission" date="2020-04" db="EMBL/GenBank/DDBJ databases">
        <authorList>
            <person name="Hitch T.C.A."/>
            <person name="Wylensek D."/>
            <person name="Clavel T."/>
        </authorList>
    </citation>
    <scope>NUCLEOTIDE SEQUENCE [LARGE SCALE GENOMIC DNA]</scope>
    <source>
        <strain evidence="3 4">COR2-253-APC-1A</strain>
    </source>
</reference>
<dbReference type="Pfam" id="PF03050">
    <property type="entry name" value="DDE_Tnp_IS66"/>
    <property type="match status" value="1"/>
</dbReference>
<sequence length="172" mass="19378">GYGKAEPLLKIIQELYQIERVAKERAEKKGTETALFQERKNARRQSQKLVQEFFAQCRVLKESERPSSPVAQAISYALNIEAELKKFLKDSRLNIDNNPAERLNRGIAIIRKNCLFAGSEAGGQRLAILYSFAATCKANGICFRKWLEDVLPRLNATPAEQIDSLIPKGEAK</sequence>
<dbReference type="RefSeq" id="WP_168964111.1">
    <property type="nucleotide sequence ID" value="NZ_JABAEW010000085.1"/>
</dbReference>
<evidence type="ECO:0000259" key="1">
    <source>
        <dbReference type="Pfam" id="PF03050"/>
    </source>
</evidence>
<dbReference type="InterPro" id="IPR004291">
    <property type="entry name" value="Transposase_IS66_central"/>
</dbReference>
<accession>A0A848B206</accession>
<evidence type="ECO:0000259" key="2">
    <source>
        <dbReference type="Pfam" id="PF13817"/>
    </source>
</evidence>
<dbReference type="AlphaFoldDB" id="A0A848B206"/>
<dbReference type="InterPro" id="IPR039552">
    <property type="entry name" value="IS66_C"/>
</dbReference>
<dbReference type="PANTHER" id="PTHR33678:SF1">
    <property type="entry name" value="BLL1576 PROTEIN"/>
    <property type="match status" value="1"/>
</dbReference>
<organism evidence="3 4">
    <name type="scientific">Victivallis vadensis</name>
    <dbReference type="NCBI Taxonomy" id="172901"/>
    <lineage>
        <taxon>Bacteria</taxon>
        <taxon>Pseudomonadati</taxon>
        <taxon>Lentisphaerota</taxon>
        <taxon>Lentisphaeria</taxon>
        <taxon>Victivallales</taxon>
        <taxon>Victivallaceae</taxon>
        <taxon>Victivallis</taxon>
    </lineage>
</organism>
<proteinExistence type="predicted"/>
<dbReference type="InterPro" id="IPR052344">
    <property type="entry name" value="Transposase-related"/>
</dbReference>
<evidence type="ECO:0000313" key="4">
    <source>
        <dbReference type="Proteomes" id="UP000576225"/>
    </source>
</evidence>
<gene>
    <name evidence="3" type="ORF">HF882_21630</name>
</gene>
<feature type="non-terminal residue" evidence="3">
    <location>
        <position position="1"/>
    </location>
</feature>
<comment type="caution">
    <text evidence="3">The sequence shown here is derived from an EMBL/GenBank/DDBJ whole genome shotgun (WGS) entry which is preliminary data.</text>
</comment>
<feature type="domain" description="Transposase IS66 C-terminal" evidence="2">
    <location>
        <begin position="131"/>
        <end position="167"/>
    </location>
</feature>